<sequence length="109" mass="12010">MAVTIQYLVVRNGIEKMTFTNKKEADAYDRLLDLAEHLDDVLADAPISLNETDREALALYLAQNQDLLSGPKKKSAKKSDKAPATEANIEEQADEPEVHDNNDSVQAVA</sequence>
<dbReference type="RefSeq" id="WP_379558609.1">
    <property type="nucleotide sequence ID" value="NZ_JBHTJS010000038.1"/>
</dbReference>
<feature type="region of interest" description="Disordered" evidence="1">
    <location>
        <begin position="68"/>
        <end position="109"/>
    </location>
</feature>
<name>A0ABW3KHK2_9GAMM</name>
<dbReference type="InterPro" id="IPR038627">
    <property type="entry name" value="YebG-like_sf"/>
</dbReference>
<accession>A0ABW3KHK2</accession>
<dbReference type="EMBL" id="JBHTJS010000038">
    <property type="protein sequence ID" value="MFD1008628.1"/>
    <property type="molecule type" value="Genomic_DNA"/>
</dbReference>
<dbReference type="Proteomes" id="UP001597048">
    <property type="component" value="Unassembled WGS sequence"/>
</dbReference>
<evidence type="ECO:0000256" key="1">
    <source>
        <dbReference type="SAM" id="MobiDB-lite"/>
    </source>
</evidence>
<keyword evidence="3" id="KW-1185">Reference proteome</keyword>
<evidence type="ECO:0000313" key="3">
    <source>
        <dbReference type="Proteomes" id="UP001597048"/>
    </source>
</evidence>
<proteinExistence type="predicted"/>
<gene>
    <name evidence="2" type="ORF">ACFQ1C_10735</name>
</gene>
<dbReference type="Gene3D" id="1.10.10.710">
    <property type="entry name" value="PSPTO_1197 like"/>
    <property type="match status" value="1"/>
</dbReference>
<protein>
    <submittedName>
        <fullName evidence="2">YebG family protein</fullName>
    </submittedName>
</protein>
<comment type="caution">
    <text evidence="2">The sequence shown here is derived from an EMBL/GenBank/DDBJ whole genome shotgun (WGS) entry which is preliminary data.</text>
</comment>
<dbReference type="Pfam" id="PF07130">
    <property type="entry name" value="YebG"/>
    <property type="match status" value="1"/>
</dbReference>
<dbReference type="InterPro" id="IPR009813">
    <property type="entry name" value="Uncharacterised_YebG"/>
</dbReference>
<reference evidence="3" key="1">
    <citation type="journal article" date="2019" name="Int. J. Syst. Evol. Microbiol.">
        <title>The Global Catalogue of Microorganisms (GCM) 10K type strain sequencing project: providing services to taxonomists for standard genome sequencing and annotation.</title>
        <authorList>
            <consortium name="The Broad Institute Genomics Platform"/>
            <consortium name="The Broad Institute Genome Sequencing Center for Infectious Disease"/>
            <person name="Wu L."/>
            <person name="Ma J."/>
        </authorList>
    </citation>
    <scope>NUCLEOTIDE SEQUENCE [LARGE SCALE GENOMIC DNA]</scope>
    <source>
        <strain evidence="3">CCUG 60525</strain>
    </source>
</reference>
<organism evidence="2 3">
    <name type="scientific">Oceanisphaera ostreae</name>
    <dbReference type="NCBI Taxonomy" id="914151"/>
    <lineage>
        <taxon>Bacteria</taxon>
        <taxon>Pseudomonadati</taxon>
        <taxon>Pseudomonadota</taxon>
        <taxon>Gammaproteobacteria</taxon>
        <taxon>Aeromonadales</taxon>
        <taxon>Aeromonadaceae</taxon>
        <taxon>Oceanisphaera</taxon>
    </lineage>
</organism>
<evidence type="ECO:0000313" key="2">
    <source>
        <dbReference type="EMBL" id="MFD1008628.1"/>
    </source>
</evidence>